<comment type="caution">
    <text evidence="1">The sequence shown here is derived from an EMBL/GenBank/DDBJ whole genome shotgun (WGS) entry which is preliminary data.</text>
</comment>
<gene>
    <name evidence="1" type="ORF">PsorP6_012461</name>
</gene>
<accession>A0ACC0WID8</accession>
<name>A0ACC0WID8_9STRA</name>
<keyword evidence="2" id="KW-1185">Reference proteome</keyword>
<proteinExistence type="predicted"/>
<sequence>MPPASSLSKLVLRLSSKSMDKQVQNQETDSIVVGKGLDATWKVQDKTVDAVYGTFERTVNLGVWVYCDHSQSGSLLNDTQSVHNDAVVVHDGDRLKIGQTEITMRMESKKSEAGPEEEEDKKVVGLKQGVQWNAHRVPTCRASTPTNGLTKAQQVKRRLPRIKTSSLGVTGLSSSIASESMTTPPEYTSSPIAGVRWPTEIFCVATTTPASPSPLFERHGSSQSFKQTFGQDSDMLSKSQRQEVEVKTSSKTSCPPPLEYSSSPTVSPSFLTARQRHIIPQRSLVDASSPTFTSAAGKMQTIRPGARPHSRCDNLRIQVSKKMAAAAPAGSRRKYDMPHGVPKTIEFQAPASPVAQQDILRQKESLQIILQHKIKEEQLLKQQQEEWMRQNLMSKDNEVASESSTATGFNERADVSRCYVVEDYCENTARVPRPDTKLKRTEENDTLSKENHELRCSDESVISTASTMITCHRRVTSSLSSGCTSSVDLCSFLGYEEDERVKDTVTSYTTPDLYWSAELLGHSREETSLMSDTATPA</sequence>
<dbReference type="EMBL" id="CM047592">
    <property type="protein sequence ID" value="KAI9917791.1"/>
    <property type="molecule type" value="Genomic_DNA"/>
</dbReference>
<evidence type="ECO:0000313" key="1">
    <source>
        <dbReference type="EMBL" id="KAI9917791.1"/>
    </source>
</evidence>
<reference evidence="1 2" key="1">
    <citation type="journal article" date="2022" name="bioRxiv">
        <title>The genome of the oomycete Peronosclerospora sorghi, a cosmopolitan pathogen of maize and sorghum, is inflated with dispersed pseudogenes.</title>
        <authorList>
            <person name="Fletcher K."/>
            <person name="Martin F."/>
            <person name="Isakeit T."/>
            <person name="Cavanaugh K."/>
            <person name="Magill C."/>
            <person name="Michelmore R."/>
        </authorList>
    </citation>
    <scope>NUCLEOTIDE SEQUENCE [LARGE SCALE GENOMIC DNA]</scope>
    <source>
        <strain evidence="1">P6</strain>
    </source>
</reference>
<organism evidence="1 2">
    <name type="scientific">Peronosclerospora sorghi</name>
    <dbReference type="NCBI Taxonomy" id="230839"/>
    <lineage>
        <taxon>Eukaryota</taxon>
        <taxon>Sar</taxon>
        <taxon>Stramenopiles</taxon>
        <taxon>Oomycota</taxon>
        <taxon>Peronosporomycetes</taxon>
        <taxon>Peronosporales</taxon>
        <taxon>Peronosporaceae</taxon>
        <taxon>Peronosclerospora</taxon>
    </lineage>
</organism>
<evidence type="ECO:0000313" key="2">
    <source>
        <dbReference type="Proteomes" id="UP001163321"/>
    </source>
</evidence>
<protein>
    <submittedName>
        <fullName evidence="1">Uncharacterized protein</fullName>
    </submittedName>
</protein>
<dbReference type="Proteomes" id="UP001163321">
    <property type="component" value="Chromosome 13"/>
</dbReference>